<dbReference type="Gene3D" id="2.40.128.130">
    <property type="entry name" value="Autotransporter beta-domain"/>
    <property type="match status" value="1"/>
</dbReference>
<dbReference type="Pfam" id="PF03797">
    <property type="entry name" value="Autotransporter"/>
    <property type="match status" value="1"/>
</dbReference>
<dbReference type="InterPro" id="IPR005546">
    <property type="entry name" value="Autotransporte_beta"/>
</dbReference>
<reference evidence="3 4" key="1">
    <citation type="journal article" date="2021" name="Sci. Rep.">
        <title>The distribution of antibiotic resistance genes in chicken gut microbiota commensals.</title>
        <authorList>
            <person name="Juricova H."/>
            <person name="Matiasovicova J."/>
            <person name="Kubasova T."/>
            <person name="Cejkova D."/>
            <person name="Rychlik I."/>
        </authorList>
    </citation>
    <scope>NUCLEOTIDE SEQUENCE [LARGE SCALE GENOMIC DNA]</scope>
    <source>
        <strain evidence="3 4">An829</strain>
    </source>
</reference>
<dbReference type="RefSeq" id="WP_205102075.1">
    <property type="nucleotide sequence ID" value="NZ_JACJJC010000004.1"/>
</dbReference>
<dbReference type="InterPro" id="IPR006315">
    <property type="entry name" value="OM_autotransptr_brl_dom"/>
</dbReference>
<dbReference type="PRINTS" id="PR01484">
    <property type="entry name" value="PRTACTNFAMLY"/>
</dbReference>
<feature type="signal peptide" evidence="1">
    <location>
        <begin position="1"/>
        <end position="23"/>
    </location>
</feature>
<dbReference type="SUPFAM" id="SSF103515">
    <property type="entry name" value="Autotransporter"/>
    <property type="match status" value="1"/>
</dbReference>
<proteinExistence type="predicted"/>
<organism evidence="3 4">
    <name type="scientific">Sutterella massiliensis</name>
    <dbReference type="NCBI Taxonomy" id="1816689"/>
    <lineage>
        <taxon>Bacteria</taxon>
        <taxon>Pseudomonadati</taxon>
        <taxon>Pseudomonadota</taxon>
        <taxon>Betaproteobacteria</taxon>
        <taxon>Burkholderiales</taxon>
        <taxon>Sutterellaceae</taxon>
        <taxon>Sutterella</taxon>
    </lineage>
</organism>
<dbReference type="SMART" id="SM00869">
    <property type="entry name" value="Autotransporter"/>
    <property type="match status" value="1"/>
</dbReference>
<keyword evidence="1" id="KW-0732">Signal</keyword>
<keyword evidence="4" id="KW-1185">Reference proteome</keyword>
<dbReference type="NCBIfam" id="TIGR01414">
    <property type="entry name" value="autotrans_barl"/>
    <property type="match status" value="1"/>
</dbReference>
<evidence type="ECO:0000256" key="1">
    <source>
        <dbReference type="SAM" id="SignalP"/>
    </source>
</evidence>
<feature type="chain" id="PRO_5045166406" evidence="1">
    <location>
        <begin position="24"/>
        <end position="716"/>
    </location>
</feature>
<evidence type="ECO:0000259" key="2">
    <source>
        <dbReference type="PROSITE" id="PS51208"/>
    </source>
</evidence>
<gene>
    <name evidence="3" type="ORF">H6A60_03755</name>
</gene>
<dbReference type="InterPro" id="IPR012332">
    <property type="entry name" value="Autotransporter_pectin_lyase_C"/>
</dbReference>
<evidence type="ECO:0000313" key="4">
    <source>
        <dbReference type="Proteomes" id="UP000715095"/>
    </source>
</evidence>
<feature type="domain" description="Autotransporter" evidence="2">
    <location>
        <begin position="450"/>
        <end position="716"/>
    </location>
</feature>
<dbReference type="Proteomes" id="UP000715095">
    <property type="component" value="Unassembled WGS sequence"/>
</dbReference>
<dbReference type="EMBL" id="JACJJC010000004">
    <property type="protein sequence ID" value="MBM6703602.1"/>
    <property type="molecule type" value="Genomic_DNA"/>
</dbReference>
<accession>A0ABS2DR36</accession>
<evidence type="ECO:0000313" key="3">
    <source>
        <dbReference type="EMBL" id="MBM6703602.1"/>
    </source>
</evidence>
<dbReference type="PROSITE" id="PS51208">
    <property type="entry name" value="AUTOTRANSPORTER"/>
    <property type="match status" value="1"/>
</dbReference>
<name>A0ABS2DR36_9BURK</name>
<dbReference type="InterPro" id="IPR003991">
    <property type="entry name" value="Pertactin_virulence_factor"/>
</dbReference>
<comment type="caution">
    <text evidence="3">The sequence shown here is derived from an EMBL/GenBank/DDBJ whole genome shotgun (WGS) entry which is preliminary data.</text>
</comment>
<sequence length="716" mass="77241">MNQKFVISGIAAAVLGAAASAYASGNEFKLPENSQAVVQKSTLSFFNLGSAEKAYDGSTDLNAVGTSDNIRTVVLSTQKRPSDKESTSEGGVLNVHAKDVKLVHHDAKARSILLSASADDKSPIRSQTLAFENSEISGWNIKVEQLIQNKKKFPDSPIAADGHKQEISFVGSTFDGDIIHSTNSAHLSSETFAHAGPNNLTLTLESSSWSGAVRGERTEYSSTDSKPFVVKTDPLEHGTSVTLANSTWNVNGESGITSLKLEKDSIVHLRPEPAVRTNLTADEQGAQTAFLRIKTLEAADTGSKFSLDEGASLSIGTSSAKSHAFEFNSLKDVQVSLGEVDQEASTSVIASGKLNDGTKSVTAIVDQMMSSVTVGEKALEKAEYEIGEGVFSNGLTGTAVRDGSGAVTVDPGVETVNGNAATIAETTGVSLMQWRTEMNDMNKRMGELRGLEGTAGAWARTYFGRSEYGSQKTETEFQAIQVGADRLIDTGSTKVWTGAAFSYTNGDSDFSRGSGETNTYAITAYASTLFENGSFVDASIKYGRLQNKFDIAFWEAQRLEGDFKTNAWSATLETGHRFTAKNGFFVEPQLEIMYSRVEGDTYGAGHGTKINQKDVDMLIGRAGAMAGLKLPNDKGNVYVRASLLHDFDGETQTVFMRNGVRENDFRQDFGGTWYEYGVGANIFATESLRFYADFERTASGIVKTPYRWNVGARYVW</sequence>
<protein>
    <submittedName>
        <fullName evidence="3">Autotransporter outer membrane beta-barrel domain-containing protein</fullName>
    </submittedName>
</protein>
<dbReference type="InterPro" id="IPR036709">
    <property type="entry name" value="Autotransporte_beta_dom_sf"/>
</dbReference>
<dbReference type="Gene3D" id="2.160.20.20">
    <property type="match status" value="1"/>
</dbReference>